<evidence type="ECO:0000259" key="3">
    <source>
        <dbReference type="Pfam" id="PF03629"/>
    </source>
</evidence>
<dbReference type="Proteomes" id="UP000249547">
    <property type="component" value="Unassembled WGS sequence"/>
</dbReference>
<dbReference type="InterPro" id="IPR039329">
    <property type="entry name" value="SIAE"/>
</dbReference>
<feature type="domain" description="Sialate O-acetylesterase" evidence="3">
    <location>
        <begin position="111"/>
        <end position="343"/>
    </location>
</feature>
<keyword evidence="2" id="KW-0732">Signal</keyword>
<gene>
    <name evidence="4" type="ORF">LX64_00557</name>
</gene>
<feature type="chain" id="PRO_5016440683" evidence="2">
    <location>
        <begin position="27"/>
        <end position="344"/>
    </location>
</feature>
<keyword evidence="1" id="KW-0378">Hydrolase</keyword>
<dbReference type="GO" id="GO:0005975">
    <property type="term" value="P:carbohydrate metabolic process"/>
    <property type="evidence" value="ECO:0007669"/>
    <property type="project" value="TreeGrafter"/>
</dbReference>
<accession>A0A327R2N9</accession>
<dbReference type="GO" id="GO:0001681">
    <property type="term" value="F:sialate O-acetylesterase activity"/>
    <property type="evidence" value="ECO:0007669"/>
    <property type="project" value="InterPro"/>
</dbReference>
<keyword evidence="5" id="KW-1185">Reference proteome</keyword>
<dbReference type="Pfam" id="PF03629">
    <property type="entry name" value="SASA"/>
    <property type="match status" value="1"/>
</dbReference>
<dbReference type="Gene3D" id="3.40.50.1110">
    <property type="entry name" value="SGNH hydrolase"/>
    <property type="match status" value="1"/>
</dbReference>
<name>A0A327R2N9_9BACT</name>
<dbReference type="PANTHER" id="PTHR22901:SF0">
    <property type="entry name" value="SIALATE O-ACETYLESTERASE"/>
    <property type="match status" value="1"/>
</dbReference>
<dbReference type="SUPFAM" id="SSF52266">
    <property type="entry name" value="SGNH hydrolase"/>
    <property type="match status" value="1"/>
</dbReference>
<dbReference type="AlphaFoldDB" id="A0A327R2N9"/>
<dbReference type="InterPro" id="IPR005181">
    <property type="entry name" value="SASA"/>
</dbReference>
<evidence type="ECO:0000313" key="4">
    <source>
        <dbReference type="EMBL" id="RAJ10950.1"/>
    </source>
</evidence>
<evidence type="ECO:0000313" key="5">
    <source>
        <dbReference type="Proteomes" id="UP000249547"/>
    </source>
</evidence>
<dbReference type="PANTHER" id="PTHR22901">
    <property type="entry name" value="SIALATE O-ACETYLESTERASE"/>
    <property type="match status" value="1"/>
</dbReference>
<dbReference type="Gene3D" id="2.60.40.10">
    <property type="entry name" value="Immunoglobulins"/>
    <property type="match status" value="1"/>
</dbReference>
<proteinExistence type="predicted"/>
<dbReference type="InterPro" id="IPR013783">
    <property type="entry name" value="Ig-like_fold"/>
</dbReference>
<dbReference type="EMBL" id="QLLL01000001">
    <property type="protein sequence ID" value="RAJ10950.1"/>
    <property type="molecule type" value="Genomic_DNA"/>
</dbReference>
<organism evidence="4 5">
    <name type="scientific">Chitinophaga skermanii</name>
    <dbReference type="NCBI Taxonomy" id="331697"/>
    <lineage>
        <taxon>Bacteria</taxon>
        <taxon>Pseudomonadati</taxon>
        <taxon>Bacteroidota</taxon>
        <taxon>Chitinophagia</taxon>
        <taxon>Chitinophagales</taxon>
        <taxon>Chitinophagaceae</taxon>
        <taxon>Chitinophaga</taxon>
    </lineage>
</organism>
<reference evidence="4 5" key="1">
    <citation type="submission" date="2018-06" db="EMBL/GenBank/DDBJ databases">
        <title>Genomic Encyclopedia of Archaeal and Bacterial Type Strains, Phase II (KMG-II): from individual species to whole genera.</title>
        <authorList>
            <person name="Goeker M."/>
        </authorList>
    </citation>
    <scope>NUCLEOTIDE SEQUENCE [LARGE SCALE GENOMIC DNA]</scope>
    <source>
        <strain evidence="4 5">DSM 23857</strain>
    </source>
</reference>
<evidence type="ECO:0000256" key="2">
    <source>
        <dbReference type="SAM" id="SignalP"/>
    </source>
</evidence>
<dbReference type="RefSeq" id="WP_245952520.1">
    <property type="nucleotide sequence ID" value="NZ_QLLL01000001.1"/>
</dbReference>
<dbReference type="InterPro" id="IPR036514">
    <property type="entry name" value="SGNH_hydro_sf"/>
</dbReference>
<sequence>MKKSPPRYLQALAVALFSLCISTAKGNIRLPAIINNDMVLQRETTVTLWGWANPNEKIKITTSWNNRVDSVTTTGDATWQIQIPTPKAGGPYTITLQGWNTITLNNVLIGEVWVCSGQSNMEWSGNQVWDNVVKAGGNLNNPNIRFFHTPKTTAQTVQDNSPGNWTVCNEQTIRWFSAVGYFFGKRLNEELNVPIGLINASWGGTPAEVWTPANIVNNNPSLLEASKKIAPAQWWPNTPGIAYNAMIAPITKFNIAGTIWYQGESNKANADAYTNLFTSMIKAWRDDWKKVFPFYFVQIAPYNSGDKDQTGALVREAQANTEKLENTGMVVVTDLVDNINDIHP</sequence>
<evidence type="ECO:0000256" key="1">
    <source>
        <dbReference type="ARBA" id="ARBA00022801"/>
    </source>
</evidence>
<protein>
    <submittedName>
        <fullName evidence="4">Sialate O-acetylesterase</fullName>
    </submittedName>
</protein>
<comment type="caution">
    <text evidence="4">The sequence shown here is derived from an EMBL/GenBank/DDBJ whole genome shotgun (WGS) entry which is preliminary data.</text>
</comment>
<feature type="signal peptide" evidence="2">
    <location>
        <begin position="1"/>
        <end position="26"/>
    </location>
</feature>